<sequence>MNQTGSKIMKWDEINGREEEITEPHITPKDRMEEPEVGLGSNYLKAAEEQIEDDYDSIDGIVNNGKRDDTDGRAESERMSVKEKLREQEEKLRTRPTELPHREKDPLCPDRNLC</sequence>
<evidence type="ECO:0000256" key="1">
    <source>
        <dbReference type="SAM" id="MobiDB-lite"/>
    </source>
</evidence>
<dbReference type="RefSeq" id="WP_009533552.1">
    <property type="nucleotide sequence ID" value="NZ_JH590864.1"/>
</dbReference>
<feature type="region of interest" description="Disordered" evidence="1">
    <location>
        <begin position="54"/>
        <end position="114"/>
    </location>
</feature>
<feature type="domain" description="DUF4316" evidence="2">
    <location>
        <begin position="42"/>
        <end position="78"/>
    </location>
</feature>
<dbReference type="AlphaFoldDB" id="A0AA36Y3N6"/>
<accession>A0AA36Y3N6</accession>
<dbReference type="Pfam" id="PF14195">
    <property type="entry name" value="DUF4316"/>
    <property type="match status" value="1"/>
</dbReference>
<evidence type="ECO:0000313" key="4">
    <source>
        <dbReference type="Proteomes" id="UP000018466"/>
    </source>
</evidence>
<comment type="caution">
    <text evidence="3">The sequence shown here is derived from an EMBL/GenBank/DDBJ whole genome shotgun (WGS) entry which is preliminary data.</text>
</comment>
<evidence type="ECO:0000313" key="3">
    <source>
        <dbReference type="EMBL" id="EHO15821.1"/>
    </source>
</evidence>
<feature type="region of interest" description="Disordered" evidence="1">
    <location>
        <begin position="1"/>
        <end position="36"/>
    </location>
</feature>
<evidence type="ECO:0000259" key="2">
    <source>
        <dbReference type="Pfam" id="PF14195"/>
    </source>
</evidence>
<dbReference type="GeneID" id="86941457"/>
<dbReference type="EMBL" id="AGEL01000014">
    <property type="protein sequence ID" value="EHO15821.1"/>
    <property type="molecule type" value="Genomic_DNA"/>
</dbReference>
<protein>
    <recommendedName>
        <fullName evidence="2">DUF4316 domain-containing protein</fullName>
    </recommendedName>
</protein>
<name>A0AA36Y3N6_9FIRM</name>
<gene>
    <name evidence="3" type="ORF">HMPREF9623_01732</name>
</gene>
<proteinExistence type="predicted"/>
<dbReference type="Proteomes" id="UP000018466">
    <property type="component" value="Unassembled WGS sequence"/>
</dbReference>
<organism evidence="3 4">
    <name type="scientific">Stomatobaculum longum</name>
    <dbReference type="NCBI Taxonomy" id="796942"/>
    <lineage>
        <taxon>Bacteria</taxon>
        <taxon>Bacillati</taxon>
        <taxon>Bacillota</taxon>
        <taxon>Clostridia</taxon>
        <taxon>Lachnospirales</taxon>
        <taxon>Lachnospiraceae</taxon>
        <taxon>Stomatobaculum</taxon>
    </lineage>
</organism>
<feature type="compositionally biased region" description="Basic and acidic residues" evidence="1">
    <location>
        <begin position="65"/>
        <end position="114"/>
    </location>
</feature>
<keyword evidence="4" id="KW-1185">Reference proteome</keyword>
<dbReference type="InterPro" id="IPR025465">
    <property type="entry name" value="DUF4316"/>
</dbReference>
<feature type="compositionally biased region" description="Basic and acidic residues" evidence="1">
    <location>
        <begin position="9"/>
        <end position="34"/>
    </location>
</feature>
<reference evidence="3 4" key="1">
    <citation type="submission" date="2011-10" db="EMBL/GenBank/DDBJ databases">
        <title>The Genome Sequence of Lachnospiraceae bacterium ACC2.</title>
        <authorList>
            <consortium name="The Broad Institute Genome Sequencing Platform"/>
            <person name="Earl A."/>
            <person name="Ward D."/>
            <person name="Feldgarden M."/>
            <person name="Gevers D."/>
            <person name="Sizova M."/>
            <person name="Hazen A."/>
            <person name="Epstein S."/>
            <person name="Young S.K."/>
            <person name="Zeng Q."/>
            <person name="Gargeya S."/>
            <person name="Fitzgerald M."/>
            <person name="Haas B."/>
            <person name="Abouelleil A."/>
            <person name="Alvarado L."/>
            <person name="Arachchi H.M."/>
            <person name="Berlin A."/>
            <person name="Brown A."/>
            <person name="Chapman S.B."/>
            <person name="Chen Z."/>
            <person name="Dunbar C."/>
            <person name="Freedman E."/>
            <person name="Gearin G."/>
            <person name="Goldberg J."/>
            <person name="Griggs A."/>
            <person name="Gujja S."/>
            <person name="Heiman D."/>
            <person name="Howarth C."/>
            <person name="Larson L."/>
            <person name="Lui A."/>
            <person name="MacDonald P.J.P."/>
            <person name="Montmayeur A."/>
            <person name="Murphy C."/>
            <person name="Neiman D."/>
            <person name="Pearson M."/>
            <person name="Priest M."/>
            <person name="Roberts A."/>
            <person name="Saif S."/>
            <person name="Shea T."/>
            <person name="Shenoy N."/>
            <person name="Sisk P."/>
            <person name="Stolte C."/>
            <person name="Sykes S."/>
            <person name="Wortman J."/>
            <person name="Nusbaum C."/>
            <person name="Birren B."/>
        </authorList>
    </citation>
    <scope>NUCLEOTIDE SEQUENCE [LARGE SCALE GENOMIC DNA]</scope>
    <source>
        <strain evidence="3 4">ACC2</strain>
    </source>
</reference>